<keyword evidence="3" id="KW-0732">Signal</keyword>
<dbReference type="GO" id="GO:0009279">
    <property type="term" value="C:cell outer membrane"/>
    <property type="evidence" value="ECO:0007669"/>
    <property type="project" value="UniProtKB-SubCell"/>
</dbReference>
<comment type="subcellular location">
    <subcellularLocation>
        <location evidence="1">Cell outer membrane</location>
    </subcellularLocation>
</comment>
<feature type="domain" description="SusD-like N-terminal" evidence="7">
    <location>
        <begin position="26"/>
        <end position="234"/>
    </location>
</feature>
<keyword evidence="4" id="KW-0472">Membrane</keyword>
<comment type="caution">
    <text evidence="8">The sequence shown here is derived from an EMBL/GenBank/DDBJ whole genome shotgun (WGS) entry which is preliminary data.</text>
</comment>
<name>A0A015SVJ4_BACFG</name>
<evidence type="ECO:0000259" key="7">
    <source>
        <dbReference type="Pfam" id="PF14322"/>
    </source>
</evidence>
<dbReference type="InterPro" id="IPR011990">
    <property type="entry name" value="TPR-like_helical_dom_sf"/>
</dbReference>
<dbReference type="RefSeq" id="WP_032588092.1">
    <property type="nucleotide sequence ID" value="NZ_JGCY01000295.1"/>
</dbReference>
<evidence type="ECO:0000256" key="4">
    <source>
        <dbReference type="ARBA" id="ARBA00023136"/>
    </source>
</evidence>
<dbReference type="InterPro" id="IPR033985">
    <property type="entry name" value="SusD-like_N"/>
</dbReference>
<dbReference type="Pfam" id="PF07980">
    <property type="entry name" value="SusD_RagB"/>
    <property type="match status" value="1"/>
</dbReference>
<dbReference type="AlphaFoldDB" id="A0A015SVJ4"/>
<proteinExistence type="inferred from homology"/>
<evidence type="ECO:0000256" key="3">
    <source>
        <dbReference type="ARBA" id="ARBA00022729"/>
    </source>
</evidence>
<reference evidence="8 9" key="1">
    <citation type="submission" date="2014-02" db="EMBL/GenBank/DDBJ databases">
        <authorList>
            <person name="Sears C."/>
            <person name="Carroll K."/>
            <person name="Sack B.R."/>
            <person name="Qadri F."/>
            <person name="Myers L.L."/>
            <person name="Chung G.-T."/>
            <person name="Escheverria P."/>
            <person name="Fraser C.M."/>
            <person name="Sadzewicz L."/>
            <person name="Shefchek K.A."/>
            <person name="Tallon L."/>
            <person name="Das S.P."/>
            <person name="Daugherty S."/>
            <person name="Mongodin E.F."/>
        </authorList>
    </citation>
    <scope>NUCLEOTIDE SEQUENCE [LARGE SCALE GENOMIC DNA]</scope>
    <source>
        <strain evidence="9">3988T(B)14</strain>
    </source>
</reference>
<dbReference type="InterPro" id="IPR012944">
    <property type="entry name" value="SusD_RagB_dom"/>
</dbReference>
<comment type="similarity">
    <text evidence="2">Belongs to the SusD family.</text>
</comment>
<feature type="domain" description="RagB/SusD" evidence="6">
    <location>
        <begin position="355"/>
        <end position="685"/>
    </location>
</feature>
<evidence type="ECO:0000313" key="9">
    <source>
        <dbReference type="Proteomes" id="UP000020529"/>
    </source>
</evidence>
<evidence type="ECO:0000256" key="1">
    <source>
        <dbReference type="ARBA" id="ARBA00004442"/>
    </source>
</evidence>
<organism evidence="8 9">
    <name type="scientific">Bacteroides fragilis str. 3988T(B)14</name>
    <dbReference type="NCBI Taxonomy" id="1339315"/>
    <lineage>
        <taxon>Bacteria</taxon>
        <taxon>Pseudomonadati</taxon>
        <taxon>Bacteroidota</taxon>
        <taxon>Bacteroidia</taxon>
        <taxon>Bacteroidales</taxon>
        <taxon>Bacteroidaceae</taxon>
        <taxon>Bacteroides</taxon>
    </lineage>
</organism>
<evidence type="ECO:0000256" key="5">
    <source>
        <dbReference type="ARBA" id="ARBA00023237"/>
    </source>
</evidence>
<gene>
    <name evidence="8" type="ORF">M124_1903</name>
</gene>
<dbReference type="Gene3D" id="1.25.40.390">
    <property type="match status" value="1"/>
</dbReference>
<dbReference type="Pfam" id="PF14322">
    <property type="entry name" value="SusD-like_3"/>
    <property type="match status" value="1"/>
</dbReference>
<keyword evidence="5" id="KW-0998">Cell outer membrane</keyword>
<dbReference type="PATRIC" id="fig|1339315.3.peg.2657"/>
<sequence length="694" mass="79699">MKIKLKHIYFCSLIGMGGLALTSCNDFLDRSPISDITPEDYFNTVDQVGSYVINYYDDYLENSNTTKMYHQRAWNSGVVRNDANTDNLLSDDGNLDYFAGNKQVPEGKNIQEPLNRIRVWNYLFEKVLPKEKEGTIPGDAELLKQYIGEAYFFRALAYYNALVRFGDYPIITEVLPDDSETLIKKSQRAPRNEVARFILKDLDEAVSRLKERGFQNNQRINKQAALVLKSRVALFEATFEKYHQGTGRVPGDPTWPGAAISYNSGKTFDIAGEINFFLTEAMQAAVAVADHVQLAENSHVMNPPYNTLYGWNPYFEMFSQPDLSNVEEVLLWKQYNLSLTVSHCVGARLKNGDRTGLTRSLIKTFLMKDGLPIYASNSTIDDRTVSDEKKDRDERLQLFVWGEKDAWMTDERADTVKNYNKDQAGNSVTNPVPVPWVKSTVISDQEQTRDITGYRSRKFYPYDDEQSKSDELLGTNACPIFRASEAYLNYIEACYEKNGTLDSKAQEYWKAIRRRAGVDEDYQKTIARTDLGREDDLGVYSGDRMVDATLYNIRRERRCEFIAEGMRWDDLKRWRSWDRLFTEPYIVEGINFWDEAYKLYTTVDKDGNEKSAVVADGSTSANMSPKSDGKYVRPLRRTQTNNQLYDGYTWKKAYYLEPLGLQDLQLSATNPEDINTSMMYQNPYWPAGTGKALE</sequence>
<evidence type="ECO:0000256" key="2">
    <source>
        <dbReference type="ARBA" id="ARBA00006275"/>
    </source>
</evidence>
<dbReference type="PROSITE" id="PS51257">
    <property type="entry name" value="PROKAR_LIPOPROTEIN"/>
    <property type="match status" value="1"/>
</dbReference>
<protein>
    <submittedName>
        <fullName evidence="8">Starch-binding associating with outer membrane family protein</fullName>
    </submittedName>
</protein>
<evidence type="ECO:0000313" key="8">
    <source>
        <dbReference type="EMBL" id="EXY74292.1"/>
    </source>
</evidence>
<dbReference type="Proteomes" id="UP000020529">
    <property type="component" value="Unassembled WGS sequence"/>
</dbReference>
<accession>A0A015SVJ4</accession>
<dbReference type="EMBL" id="JGCY01000295">
    <property type="protein sequence ID" value="EXY74292.1"/>
    <property type="molecule type" value="Genomic_DNA"/>
</dbReference>
<dbReference type="SUPFAM" id="SSF48452">
    <property type="entry name" value="TPR-like"/>
    <property type="match status" value="1"/>
</dbReference>
<evidence type="ECO:0000259" key="6">
    <source>
        <dbReference type="Pfam" id="PF07980"/>
    </source>
</evidence>